<keyword evidence="2" id="KW-0472">Membrane</keyword>
<feature type="transmembrane region" description="Helical" evidence="2">
    <location>
        <begin position="71"/>
        <end position="90"/>
    </location>
</feature>
<dbReference type="Pfam" id="PF26153">
    <property type="entry name" value="LEA-2L_5"/>
    <property type="match status" value="1"/>
</dbReference>
<evidence type="ECO:0000259" key="4">
    <source>
        <dbReference type="Pfam" id="PF26150"/>
    </source>
</evidence>
<gene>
    <name evidence="6" type="ORF">PRZ48_012401</name>
</gene>
<sequence>MAAGGEPAQPRHRQDDDERIRDEEPPSETSPLLPPNQAENNDQSQPPRGAAATLLRSLSHSKGGKRRWPSLIALLLLCVVAVFIIVFAFVTPSAVEEYAQQAVVFEPTSLSIDSFLDDGVRARVQGNFKMDSSRVEKKSVRDLGKFCTWIASEVETGTSEMEVSLPEYGNVVLGTAQIPPIKVSIRDGHSTQVDFLSDLQPGDVDGIRRIANDWIDGRLGQLRVVGKAQVPLKSGIISLGKQMVQQEMLFANDDIPEMPGYKIKKLNVREVDIPSGKGMAADVSLKVQNEYPVEFTVPPLGFGILVDNCEKSDDLIMVADALTQEIEILPKKAVEVNVTGTVRHLPSVLTQACPGSTKSPLDILLGRYIHGEENTVYVRGSDAPSLDTPRWVSDLMADITVPVPLPGRTFGHLIRNFSLTNTHFSLPDPLAEPGTPEANPRISANVRALVALPEEMNFNISVGKVRADADVFYKGKKLGRLDLSKWQDANSTRIDSTPEEGPSLMVESEVKDAPLEIQDEDVFTDVIQELIFGKRTVIMKIQAEVDVGVETALGEFAINRIPADGQVPIKPISRPQPPTEPGKPGEKPSDPKIPSNITDGVNPKLVDLSILNTTETSLLIGGKVNITNPTAYSATIPYVDIHILKNGSLLGHATATNLSIHPGNNSYLSVEALYDPLTLGGPKGKAIGRELISQYISGWNTTITLRMHEDSFPGNPTLGRALSNFPIEVAAPHLSVPKHPSNDPDDDDEDDKQATHFIKNPTMHLLSSTATFTLLSPLHHSTLYITHLNATAIYHSDDVGLILYDEPFGVPPVEETPGGEGYETPRLPVEWSLGSVGYGAVKRALGGTLRLGARAEVGVRLGRWRESVWFRGGGLGVAVRL</sequence>
<proteinExistence type="predicted"/>
<evidence type="ECO:0000259" key="3">
    <source>
        <dbReference type="Pfam" id="PF22786"/>
    </source>
</evidence>
<dbReference type="InterPro" id="IPR055011">
    <property type="entry name" value="Tag1_C"/>
</dbReference>
<evidence type="ECO:0008006" key="8">
    <source>
        <dbReference type="Google" id="ProtNLM"/>
    </source>
</evidence>
<feature type="compositionally biased region" description="Polar residues" evidence="1">
    <location>
        <begin position="37"/>
        <end position="46"/>
    </location>
</feature>
<feature type="region of interest" description="Disordered" evidence="1">
    <location>
        <begin position="1"/>
        <end position="49"/>
    </location>
</feature>
<dbReference type="Pfam" id="PF26174">
    <property type="entry name" value="LEA-2_1"/>
    <property type="match status" value="1"/>
</dbReference>
<protein>
    <recommendedName>
        <fullName evidence="8">Pre-rrna processing protein</fullName>
    </recommendedName>
</protein>
<dbReference type="Pfam" id="PF26150">
    <property type="entry name" value="LEA-2_4"/>
    <property type="match status" value="1"/>
</dbReference>
<dbReference type="InterPro" id="IPR059066">
    <property type="entry name" value="Ig_Tag1-like_5th"/>
</dbReference>
<evidence type="ECO:0000256" key="2">
    <source>
        <dbReference type="SAM" id="Phobius"/>
    </source>
</evidence>
<reference evidence="6 7" key="1">
    <citation type="journal article" date="2023" name="G3 (Bethesda)">
        <title>A chromosome-level genome assembly of Zasmidium syzygii isolated from banana leaves.</title>
        <authorList>
            <person name="van Westerhoven A.C."/>
            <person name="Mehrabi R."/>
            <person name="Talebi R."/>
            <person name="Steentjes M.B.F."/>
            <person name="Corcolon B."/>
            <person name="Chong P.A."/>
            <person name="Kema G.H.J."/>
            <person name="Seidl M.F."/>
        </authorList>
    </citation>
    <scope>NUCLEOTIDE SEQUENCE [LARGE SCALE GENOMIC DNA]</scope>
    <source>
        <strain evidence="6 7">P124</strain>
    </source>
</reference>
<feature type="domain" description="Tag1-like fifth Ig-like" evidence="5">
    <location>
        <begin position="751"/>
        <end position="869"/>
    </location>
</feature>
<feature type="region of interest" description="Disordered" evidence="1">
    <location>
        <begin position="567"/>
        <end position="600"/>
    </location>
</feature>
<feature type="region of interest" description="Disordered" evidence="1">
    <location>
        <begin position="734"/>
        <end position="753"/>
    </location>
</feature>
<organism evidence="6 7">
    <name type="scientific">Zasmidium cellare</name>
    <name type="common">Wine cellar mold</name>
    <name type="synonym">Racodium cellare</name>
    <dbReference type="NCBI Taxonomy" id="395010"/>
    <lineage>
        <taxon>Eukaryota</taxon>
        <taxon>Fungi</taxon>
        <taxon>Dikarya</taxon>
        <taxon>Ascomycota</taxon>
        <taxon>Pezizomycotina</taxon>
        <taxon>Dothideomycetes</taxon>
        <taxon>Dothideomycetidae</taxon>
        <taxon>Mycosphaerellales</taxon>
        <taxon>Mycosphaerellaceae</taxon>
        <taxon>Zasmidium</taxon>
    </lineage>
</organism>
<evidence type="ECO:0000313" key="7">
    <source>
        <dbReference type="Proteomes" id="UP001305779"/>
    </source>
</evidence>
<evidence type="ECO:0000256" key="1">
    <source>
        <dbReference type="SAM" id="MobiDB-lite"/>
    </source>
</evidence>
<feature type="domain" description="Tag1 C-terminal" evidence="3">
    <location>
        <begin position="456"/>
        <end position="570"/>
    </location>
</feature>
<dbReference type="PANTHER" id="PTHR35895">
    <property type="entry name" value="CHROMOSOME 16, WHOLE GENOME SHOTGUN SEQUENCE"/>
    <property type="match status" value="1"/>
</dbReference>
<comment type="caution">
    <text evidence="6">The sequence shown here is derived from an EMBL/GenBank/DDBJ whole genome shotgun (WGS) entry which is preliminary data.</text>
</comment>
<evidence type="ECO:0000313" key="6">
    <source>
        <dbReference type="EMBL" id="KAK4496421.1"/>
    </source>
</evidence>
<dbReference type="Pfam" id="PF22786">
    <property type="entry name" value="Tag1_C"/>
    <property type="match status" value="1"/>
</dbReference>
<accession>A0ABR0E5C0</accession>
<keyword evidence="7" id="KW-1185">Reference proteome</keyword>
<dbReference type="InterPro" id="IPR059065">
    <property type="entry name" value="Ig_Tag1-like_4th"/>
</dbReference>
<feature type="domain" description="Tag1-like fourth Ig-like" evidence="4">
    <location>
        <begin position="602"/>
        <end position="717"/>
    </location>
</feature>
<feature type="compositionally biased region" description="Basic and acidic residues" evidence="1">
    <location>
        <begin position="12"/>
        <end position="24"/>
    </location>
</feature>
<dbReference type="EMBL" id="JAXOVC010000010">
    <property type="protein sequence ID" value="KAK4496421.1"/>
    <property type="molecule type" value="Genomic_DNA"/>
</dbReference>
<dbReference type="Proteomes" id="UP001305779">
    <property type="component" value="Unassembled WGS sequence"/>
</dbReference>
<dbReference type="InterPro" id="IPR046368">
    <property type="entry name" value="Tag1"/>
</dbReference>
<evidence type="ECO:0000259" key="5">
    <source>
        <dbReference type="Pfam" id="PF26153"/>
    </source>
</evidence>
<name>A0ABR0E5C0_ZASCE</name>
<keyword evidence="2" id="KW-1133">Transmembrane helix</keyword>
<dbReference type="PANTHER" id="PTHR35895:SF3">
    <property type="entry name" value="PRE-RRNA PROCESSING PROTEIN"/>
    <property type="match status" value="1"/>
</dbReference>
<keyword evidence="2" id="KW-0812">Transmembrane</keyword>